<dbReference type="GO" id="GO:0003824">
    <property type="term" value="F:catalytic activity"/>
    <property type="evidence" value="ECO:0007669"/>
    <property type="project" value="TreeGrafter"/>
</dbReference>
<dbReference type="InterPro" id="IPR050744">
    <property type="entry name" value="AI-2_Isomerase_LsrG"/>
</dbReference>
<accession>A0A6J6KD79</accession>
<gene>
    <name evidence="2" type="ORF">UFOPK1684_01179</name>
    <name evidence="3" type="ORF">UFOPK2158_01012</name>
</gene>
<evidence type="ECO:0000313" key="2">
    <source>
        <dbReference type="EMBL" id="CAB4578036.1"/>
    </source>
</evidence>
<reference evidence="3" key="1">
    <citation type="submission" date="2020-05" db="EMBL/GenBank/DDBJ databases">
        <authorList>
            <person name="Chiriac C."/>
            <person name="Salcher M."/>
            <person name="Ghai R."/>
            <person name="Kavagutti S V."/>
        </authorList>
    </citation>
    <scope>NUCLEOTIDE SEQUENCE</scope>
</reference>
<dbReference type="InterPro" id="IPR007138">
    <property type="entry name" value="ABM_dom"/>
</dbReference>
<dbReference type="AlphaFoldDB" id="A0A6J6KD79"/>
<organism evidence="3">
    <name type="scientific">freshwater metagenome</name>
    <dbReference type="NCBI Taxonomy" id="449393"/>
    <lineage>
        <taxon>unclassified sequences</taxon>
        <taxon>metagenomes</taxon>
        <taxon>ecological metagenomes</taxon>
    </lineage>
</organism>
<evidence type="ECO:0000259" key="1">
    <source>
        <dbReference type="PROSITE" id="PS51725"/>
    </source>
</evidence>
<dbReference type="Gene3D" id="3.30.70.100">
    <property type="match status" value="1"/>
</dbReference>
<dbReference type="PANTHER" id="PTHR33336">
    <property type="entry name" value="QUINOL MONOOXYGENASE YGIN-RELATED"/>
    <property type="match status" value="1"/>
</dbReference>
<dbReference type="EMBL" id="CAEZTM010000063">
    <property type="protein sequence ID" value="CAB4578036.1"/>
    <property type="molecule type" value="Genomic_DNA"/>
</dbReference>
<dbReference type="SUPFAM" id="SSF54909">
    <property type="entry name" value="Dimeric alpha+beta barrel"/>
    <property type="match status" value="1"/>
</dbReference>
<dbReference type="PANTHER" id="PTHR33336:SF15">
    <property type="entry name" value="ABM DOMAIN-CONTAINING PROTEIN"/>
    <property type="match status" value="1"/>
</dbReference>
<dbReference type="PROSITE" id="PS51725">
    <property type="entry name" value="ABM"/>
    <property type="match status" value="1"/>
</dbReference>
<proteinExistence type="predicted"/>
<evidence type="ECO:0000313" key="3">
    <source>
        <dbReference type="EMBL" id="CAB4647677.1"/>
    </source>
</evidence>
<dbReference type="EMBL" id="CAEZVY010000108">
    <property type="protein sequence ID" value="CAB4647677.1"/>
    <property type="molecule type" value="Genomic_DNA"/>
</dbReference>
<protein>
    <submittedName>
        <fullName evidence="3">Unannotated protein</fullName>
    </submittedName>
</protein>
<sequence>MSNNQRVVVAVATAKAGHEAELKSRLEGVATASWDEPGVVTYAVHDVIDQPGQFMMVEVYASDQAFDDHLATDHVKALIADLSGLVEGELIVYQGKASAFSAGAKGAL</sequence>
<name>A0A6J6KD79_9ZZZZ</name>
<feature type="domain" description="ABM" evidence="1">
    <location>
        <begin position="6"/>
        <end position="94"/>
    </location>
</feature>
<dbReference type="Pfam" id="PF03992">
    <property type="entry name" value="ABM"/>
    <property type="match status" value="1"/>
</dbReference>
<dbReference type="InterPro" id="IPR011008">
    <property type="entry name" value="Dimeric_a/b-barrel"/>
</dbReference>